<dbReference type="OrthoDB" id="1683318at2"/>
<protein>
    <submittedName>
        <fullName evidence="2">AhpD family alkylhydroperoxidase</fullName>
    </submittedName>
</protein>
<gene>
    <name evidence="2" type="ORF">EC835_101448</name>
</gene>
<dbReference type="Pfam" id="PF02627">
    <property type="entry name" value="CMD"/>
    <property type="match status" value="1"/>
</dbReference>
<evidence type="ECO:0000313" key="3">
    <source>
        <dbReference type="Proteomes" id="UP000295055"/>
    </source>
</evidence>
<dbReference type="EMBL" id="SMAS01000001">
    <property type="protein sequence ID" value="TCT38444.1"/>
    <property type="molecule type" value="Genomic_DNA"/>
</dbReference>
<dbReference type="PANTHER" id="PTHR33930:SF2">
    <property type="entry name" value="BLR3452 PROTEIN"/>
    <property type="match status" value="1"/>
</dbReference>
<dbReference type="InterPro" id="IPR004675">
    <property type="entry name" value="AhpD_core"/>
</dbReference>
<dbReference type="RefSeq" id="WP_132494693.1">
    <property type="nucleotide sequence ID" value="NZ_SMAS01000001.1"/>
</dbReference>
<dbReference type="InterPro" id="IPR003779">
    <property type="entry name" value="CMD-like"/>
</dbReference>
<keyword evidence="2" id="KW-0560">Oxidoreductase</keyword>
<feature type="domain" description="Carboxymuconolactone decarboxylase-like" evidence="1">
    <location>
        <begin position="23"/>
        <end position="102"/>
    </location>
</feature>
<keyword evidence="2" id="KW-0575">Peroxidase</keyword>
<dbReference type="NCBIfam" id="TIGR00778">
    <property type="entry name" value="ahpD_dom"/>
    <property type="match status" value="1"/>
</dbReference>
<dbReference type="Gene3D" id="1.20.1290.10">
    <property type="entry name" value="AhpD-like"/>
    <property type="match status" value="1"/>
</dbReference>
<evidence type="ECO:0000313" key="2">
    <source>
        <dbReference type="EMBL" id="TCT38444.1"/>
    </source>
</evidence>
<dbReference type="InterPro" id="IPR029032">
    <property type="entry name" value="AhpD-like"/>
</dbReference>
<reference evidence="2 3" key="1">
    <citation type="submission" date="2019-03" db="EMBL/GenBank/DDBJ databases">
        <title>Genomic analyses of the natural microbiome of Caenorhabditis elegans.</title>
        <authorList>
            <person name="Samuel B."/>
        </authorList>
    </citation>
    <scope>NUCLEOTIDE SEQUENCE [LARGE SCALE GENOMIC DNA]</scope>
    <source>
        <strain evidence="2 3">JUb102</strain>
    </source>
</reference>
<evidence type="ECO:0000259" key="1">
    <source>
        <dbReference type="Pfam" id="PF02627"/>
    </source>
</evidence>
<dbReference type="PANTHER" id="PTHR33930">
    <property type="entry name" value="ALKYL HYDROPEROXIDE REDUCTASE AHPD"/>
    <property type="match status" value="1"/>
</dbReference>
<name>A0A4R3NRQ9_9GAMM</name>
<dbReference type="GO" id="GO:0051920">
    <property type="term" value="F:peroxiredoxin activity"/>
    <property type="evidence" value="ECO:0007669"/>
    <property type="project" value="InterPro"/>
</dbReference>
<organism evidence="2 3">
    <name type="scientific">Providencia alcalifaciens</name>
    <dbReference type="NCBI Taxonomy" id="126385"/>
    <lineage>
        <taxon>Bacteria</taxon>
        <taxon>Pseudomonadati</taxon>
        <taxon>Pseudomonadota</taxon>
        <taxon>Gammaproteobacteria</taxon>
        <taxon>Enterobacterales</taxon>
        <taxon>Morganellaceae</taxon>
        <taxon>Providencia</taxon>
    </lineage>
</organism>
<accession>A0A4R3NRQ9</accession>
<dbReference type="AlphaFoldDB" id="A0A4R3NRQ9"/>
<proteinExistence type="predicted"/>
<comment type="caution">
    <text evidence="2">The sequence shown here is derived from an EMBL/GenBank/DDBJ whole genome shotgun (WGS) entry which is preliminary data.</text>
</comment>
<dbReference type="SUPFAM" id="SSF69118">
    <property type="entry name" value="AhpD-like"/>
    <property type="match status" value="1"/>
</dbReference>
<sequence length="115" mass="12600">MSKFTEINQNLLQTMPELAQFIPEVMMHFSNLIAAASTEGVLDKKTKELIAIGIAVANRCDGCVAFHTKTLVDLGVTQQELAETLAVAIFMGGGPSVMYATQTWNAYKEFTNHCE</sequence>
<dbReference type="Proteomes" id="UP000295055">
    <property type="component" value="Unassembled WGS sequence"/>
</dbReference>